<evidence type="ECO:0000313" key="1">
    <source>
        <dbReference type="EMBL" id="KZL69565.1"/>
    </source>
</evidence>
<dbReference type="Proteomes" id="UP000076584">
    <property type="component" value="Unassembled WGS sequence"/>
</dbReference>
<comment type="caution">
    <text evidence="1">The sequence shown here is derived from an EMBL/GenBank/DDBJ whole genome shotgun (WGS) entry which is preliminary data.</text>
</comment>
<name>A0A161VHR7_COLIC</name>
<accession>A0A161VHR7</accession>
<evidence type="ECO:0000313" key="2">
    <source>
        <dbReference type="Proteomes" id="UP000076584"/>
    </source>
</evidence>
<dbReference type="EMBL" id="LFIW01002480">
    <property type="protein sequence ID" value="KZL69565.1"/>
    <property type="molecule type" value="Genomic_DNA"/>
</dbReference>
<dbReference type="AlphaFoldDB" id="A0A161VHR7"/>
<proteinExistence type="predicted"/>
<sequence>MEIIKHWSFLHVLLLYRFKVIDNIIRKIATIWYNLHKTSSTFAFVVAMAAIAFAAPEAVKVRQAASCQPQETVCRDGWAWCCSGSTCYEFAPPTAC</sequence>
<organism evidence="1 2">
    <name type="scientific">Colletotrichum incanum</name>
    <name type="common">Soybean anthracnose fungus</name>
    <dbReference type="NCBI Taxonomy" id="1573173"/>
    <lineage>
        <taxon>Eukaryota</taxon>
        <taxon>Fungi</taxon>
        <taxon>Dikarya</taxon>
        <taxon>Ascomycota</taxon>
        <taxon>Pezizomycotina</taxon>
        <taxon>Sordariomycetes</taxon>
        <taxon>Hypocreomycetidae</taxon>
        <taxon>Glomerellales</taxon>
        <taxon>Glomerellaceae</taxon>
        <taxon>Colletotrichum</taxon>
        <taxon>Colletotrichum spaethianum species complex</taxon>
    </lineage>
</organism>
<reference evidence="1 2" key="1">
    <citation type="submission" date="2015-06" db="EMBL/GenBank/DDBJ databases">
        <title>Survival trade-offs in plant roots during colonization by closely related pathogenic and mutualistic fungi.</title>
        <authorList>
            <person name="Hacquard S."/>
            <person name="Kracher B."/>
            <person name="Hiruma K."/>
            <person name="Weinman A."/>
            <person name="Muench P."/>
            <person name="Garrido Oter R."/>
            <person name="Ver Loren van Themaat E."/>
            <person name="Dallerey J.-F."/>
            <person name="Damm U."/>
            <person name="Henrissat B."/>
            <person name="Lespinet O."/>
            <person name="Thon M."/>
            <person name="Kemen E."/>
            <person name="McHardy A.C."/>
            <person name="Schulze-Lefert P."/>
            <person name="O'Connell R.J."/>
        </authorList>
    </citation>
    <scope>NUCLEOTIDE SEQUENCE [LARGE SCALE GENOMIC DNA]</scope>
    <source>
        <strain evidence="1 2">MAFF 238704</strain>
    </source>
</reference>
<gene>
    <name evidence="1" type="ORF">CI238_00748</name>
</gene>
<protein>
    <submittedName>
        <fullName evidence="1">Uncharacterized protein</fullName>
    </submittedName>
</protein>
<keyword evidence="2" id="KW-1185">Reference proteome</keyword>